<protein>
    <submittedName>
        <fullName evidence="1">Uncharacterized protein</fullName>
    </submittedName>
</protein>
<evidence type="ECO:0000313" key="1">
    <source>
        <dbReference type="EMBL" id="MFC0709525.1"/>
    </source>
</evidence>
<proteinExistence type="predicted"/>
<dbReference type="RefSeq" id="WP_376944622.1">
    <property type="nucleotide sequence ID" value="NZ_CP171449.1"/>
</dbReference>
<evidence type="ECO:0000313" key="2">
    <source>
        <dbReference type="Proteomes" id="UP001589891"/>
    </source>
</evidence>
<dbReference type="EMBL" id="JBHLSS010000045">
    <property type="protein sequence ID" value="MFC0709525.1"/>
    <property type="molecule type" value="Genomic_DNA"/>
</dbReference>
<reference evidence="1 2" key="1">
    <citation type="submission" date="2024-09" db="EMBL/GenBank/DDBJ databases">
        <authorList>
            <person name="Sun Q."/>
            <person name="Mori K."/>
        </authorList>
    </citation>
    <scope>NUCLEOTIDE SEQUENCE [LARGE SCALE GENOMIC DNA]</scope>
    <source>
        <strain evidence="1 2">NCAIM B.01794</strain>
    </source>
</reference>
<dbReference type="Proteomes" id="UP001589891">
    <property type="component" value="Unassembled WGS sequence"/>
</dbReference>
<sequence length="93" mass="10530">MKPVVVFFEALVEWADDPRSWIRFLRQAGLTLSVIGVPYACSGLYHDNAQRHVDVALDMAMEDCALNRMVVADAYALPQYKACVKSLVHRYGR</sequence>
<organism evidence="1 2">
    <name type="scientific">Azorhizophilus paspali</name>
    <name type="common">Azotobacter paspali</name>
    <dbReference type="NCBI Taxonomy" id="69963"/>
    <lineage>
        <taxon>Bacteria</taxon>
        <taxon>Pseudomonadati</taxon>
        <taxon>Pseudomonadota</taxon>
        <taxon>Gammaproteobacteria</taxon>
        <taxon>Pseudomonadales</taxon>
        <taxon>Pseudomonadaceae</taxon>
        <taxon>Azorhizophilus</taxon>
    </lineage>
</organism>
<keyword evidence="2" id="KW-1185">Reference proteome</keyword>
<name>A0ABV6SMI4_AZOPA</name>
<gene>
    <name evidence="1" type="ORF">ACFFGX_07940</name>
</gene>
<accession>A0ABV6SMI4</accession>
<comment type="caution">
    <text evidence="1">The sequence shown here is derived from an EMBL/GenBank/DDBJ whole genome shotgun (WGS) entry which is preliminary data.</text>
</comment>